<name>A0A540MUG4_MALBA</name>
<evidence type="ECO:0000259" key="1">
    <source>
        <dbReference type="Pfam" id="PF05922"/>
    </source>
</evidence>
<dbReference type="PANTHER" id="PTHR48222">
    <property type="entry name" value="PROTEINASE INHIBITOR, PROPEPTIDE"/>
    <property type="match status" value="1"/>
</dbReference>
<dbReference type="Gene3D" id="3.30.70.80">
    <property type="entry name" value="Peptidase S8 propeptide/proteinase inhibitor I9"/>
    <property type="match status" value="1"/>
</dbReference>
<proteinExistence type="predicted"/>
<comment type="caution">
    <text evidence="2">The sequence shown here is derived from an EMBL/GenBank/DDBJ whole genome shotgun (WGS) entry which is preliminary data.</text>
</comment>
<dbReference type="EMBL" id="VIEB01000187">
    <property type="protein sequence ID" value="TQE01873.1"/>
    <property type="molecule type" value="Genomic_DNA"/>
</dbReference>
<dbReference type="PANTHER" id="PTHR48222:SF4">
    <property type="entry name" value="PROTEINASE INHIBITOR, PROPEPTIDE"/>
    <property type="match status" value="1"/>
</dbReference>
<dbReference type="STRING" id="106549.A0A540MUG4"/>
<dbReference type="InterPro" id="IPR037045">
    <property type="entry name" value="S8pro/Inhibitor_I9_sf"/>
</dbReference>
<protein>
    <recommendedName>
        <fullName evidence="1">Inhibitor I9 domain-containing protein</fullName>
    </recommendedName>
</protein>
<dbReference type="Pfam" id="PF05922">
    <property type="entry name" value="Inhibitor_I9"/>
    <property type="match status" value="1"/>
</dbReference>
<gene>
    <name evidence="2" type="ORF">C1H46_012497</name>
</gene>
<dbReference type="AlphaFoldDB" id="A0A540MUG4"/>
<evidence type="ECO:0000313" key="3">
    <source>
        <dbReference type="Proteomes" id="UP000315295"/>
    </source>
</evidence>
<evidence type="ECO:0000313" key="2">
    <source>
        <dbReference type="EMBL" id="TQE01873.1"/>
    </source>
</evidence>
<dbReference type="Proteomes" id="UP000315295">
    <property type="component" value="Unassembled WGS sequence"/>
</dbReference>
<organism evidence="2 3">
    <name type="scientific">Malus baccata</name>
    <name type="common">Siberian crab apple</name>
    <name type="synonym">Pyrus baccata</name>
    <dbReference type="NCBI Taxonomy" id="106549"/>
    <lineage>
        <taxon>Eukaryota</taxon>
        <taxon>Viridiplantae</taxon>
        <taxon>Streptophyta</taxon>
        <taxon>Embryophyta</taxon>
        <taxon>Tracheophyta</taxon>
        <taxon>Spermatophyta</taxon>
        <taxon>Magnoliopsida</taxon>
        <taxon>eudicotyledons</taxon>
        <taxon>Gunneridae</taxon>
        <taxon>Pentapetalae</taxon>
        <taxon>rosids</taxon>
        <taxon>fabids</taxon>
        <taxon>Rosales</taxon>
        <taxon>Rosaceae</taxon>
        <taxon>Amygdaloideae</taxon>
        <taxon>Maleae</taxon>
        <taxon>Malus</taxon>
    </lineage>
</organism>
<keyword evidence="3" id="KW-1185">Reference proteome</keyword>
<dbReference type="InterPro" id="IPR010259">
    <property type="entry name" value="S8pro/Inhibitor_I9"/>
</dbReference>
<accession>A0A540MUG4</accession>
<reference evidence="2 3" key="1">
    <citation type="journal article" date="2019" name="G3 (Bethesda)">
        <title>Sequencing of a Wild Apple (Malus baccata) Genome Unravels the Differences Between Cultivated and Wild Apple Species Regarding Disease Resistance and Cold Tolerance.</title>
        <authorList>
            <person name="Chen X."/>
        </authorList>
    </citation>
    <scope>NUCLEOTIDE SEQUENCE [LARGE SCALE GENOMIC DNA]</scope>
    <source>
        <strain evidence="3">cv. Shandingzi</strain>
        <tissue evidence="2">Leaves</tissue>
    </source>
</reference>
<feature type="domain" description="Inhibitor I9" evidence="1">
    <location>
        <begin position="18"/>
        <end position="78"/>
    </location>
</feature>
<sequence>MADQSAPKSVAASSETAVHIVYTKRHLENEEPESYHIRTLASVLGSEEAVKEALVYSYKTAGSGFSAKLTPQQVEQISTCVRCCMWALKPAQWYLSY</sequence>